<evidence type="ECO:0000313" key="3">
    <source>
        <dbReference type="Proteomes" id="UP001419268"/>
    </source>
</evidence>
<dbReference type="EMBL" id="JBBNAG010000005">
    <property type="protein sequence ID" value="KAK9133431.1"/>
    <property type="molecule type" value="Genomic_DNA"/>
</dbReference>
<dbReference type="AlphaFoldDB" id="A0AAP0JG40"/>
<name>A0AAP0JG40_9MAGN</name>
<sequence length="209" mass="23126">MGNSDGTVVDPLTQVATRVVTAAALDPLTQESTPPGRGAEKLGRPPTALELCLYFYTKDHYGVTFLDSRVDKIFTVIHHRRIELTQSQPDTPIDETELYLSIVEHDNKGWTYGLGWTPSGLRRRHATAGAGAGGGDGAGSSRPISSPNEPIELLRRDFKEMQTHILRVMQDQTLTRDELREVQGAIASHVNASNRQTWDFIRASERCSN</sequence>
<evidence type="ECO:0000256" key="1">
    <source>
        <dbReference type="SAM" id="MobiDB-lite"/>
    </source>
</evidence>
<dbReference type="Proteomes" id="UP001419268">
    <property type="component" value="Unassembled WGS sequence"/>
</dbReference>
<accession>A0AAP0JG40</accession>
<protein>
    <submittedName>
        <fullName evidence="2">Uncharacterized protein</fullName>
    </submittedName>
</protein>
<gene>
    <name evidence="2" type="ORF">Scep_012959</name>
</gene>
<evidence type="ECO:0000313" key="2">
    <source>
        <dbReference type="EMBL" id="KAK9133431.1"/>
    </source>
</evidence>
<reference evidence="2 3" key="1">
    <citation type="submission" date="2024-01" db="EMBL/GenBank/DDBJ databases">
        <title>Genome assemblies of Stephania.</title>
        <authorList>
            <person name="Yang L."/>
        </authorList>
    </citation>
    <scope>NUCLEOTIDE SEQUENCE [LARGE SCALE GENOMIC DNA]</scope>
    <source>
        <strain evidence="2">JXDWG</strain>
        <tissue evidence="2">Leaf</tissue>
    </source>
</reference>
<feature type="region of interest" description="Disordered" evidence="1">
    <location>
        <begin position="125"/>
        <end position="148"/>
    </location>
</feature>
<proteinExistence type="predicted"/>
<keyword evidence="3" id="KW-1185">Reference proteome</keyword>
<organism evidence="2 3">
    <name type="scientific">Stephania cephalantha</name>
    <dbReference type="NCBI Taxonomy" id="152367"/>
    <lineage>
        <taxon>Eukaryota</taxon>
        <taxon>Viridiplantae</taxon>
        <taxon>Streptophyta</taxon>
        <taxon>Embryophyta</taxon>
        <taxon>Tracheophyta</taxon>
        <taxon>Spermatophyta</taxon>
        <taxon>Magnoliopsida</taxon>
        <taxon>Ranunculales</taxon>
        <taxon>Menispermaceae</taxon>
        <taxon>Menispermoideae</taxon>
        <taxon>Cissampelideae</taxon>
        <taxon>Stephania</taxon>
    </lineage>
</organism>
<comment type="caution">
    <text evidence="2">The sequence shown here is derived from an EMBL/GenBank/DDBJ whole genome shotgun (WGS) entry which is preliminary data.</text>
</comment>